<dbReference type="SUPFAM" id="SSF52540">
    <property type="entry name" value="P-loop containing nucleoside triphosphate hydrolases"/>
    <property type="match status" value="1"/>
</dbReference>
<keyword evidence="2" id="KW-0813">Transport</keyword>
<dbReference type="Gene3D" id="3.40.50.300">
    <property type="entry name" value="P-loop containing nucleotide triphosphate hydrolases"/>
    <property type="match status" value="1"/>
</dbReference>
<keyword evidence="8" id="KW-1185">Reference proteome</keyword>
<evidence type="ECO:0000256" key="4">
    <source>
        <dbReference type="ARBA" id="ARBA00022840"/>
    </source>
</evidence>
<proteinExistence type="predicted"/>
<accession>A0ABP5I023</accession>
<dbReference type="InterPro" id="IPR027417">
    <property type="entry name" value="P-loop_NTPase"/>
</dbReference>
<evidence type="ECO:0000313" key="8">
    <source>
        <dbReference type="Proteomes" id="UP001500984"/>
    </source>
</evidence>
<dbReference type="InterPro" id="IPR050763">
    <property type="entry name" value="ABC_transporter_ATP-binding"/>
</dbReference>
<evidence type="ECO:0000256" key="1">
    <source>
        <dbReference type="ARBA" id="ARBA00004202"/>
    </source>
</evidence>
<sequence length="318" mass="34000">MDTTATAPAVEAAGVRRTFGSVRAVDGVDLRIDRGEVVALLGPNGAGKTTFLDMVLGFTVPSSGTVATLGEEPVRAVRAGRASAVLQTGGLLDDLTIAETVRMIAACHLSPRAPVEVLRRAGLDRLAGQKVRKCSGGERQRLRFALALLTSPELIVLDEPTTGMDVRARSQFWEAMHTEARSGRTVVFATHYLTEASDFADRIVLMRGGRVHADGTVAQLTAERSRILECTWAGTDGQHPEAFAEKHAVTLRPARAENGNSTGHGTPRVSFAAHDTDALAYALLRDGLARDLRITHASLDDVFLDLTEGEDRTEGEPA</sequence>
<keyword evidence="4" id="KW-0067">ATP-binding</keyword>
<evidence type="ECO:0000256" key="3">
    <source>
        <dbReference type="ARBA" id="ARBA00022741"/>
    </source>
</evidence>
<protein>
    <recommendedName>
        <fullName evidence="6">ABC transporter domain-containing protein</fullName>
    </recommendedName>
</protein>
<name>A0ABP5I023_9MICO</name>
<dbReference type="PANTHER" id="PTHR42711:SF17">
    <property type="entry name" value="ABC TRANSPORTER ATP-BINDING PROTEIN"/>
    <property type="match status" value="1"/>
</dbReference>
<comment type="caution">
    <text evidence="7">The sequence shown here is derived from an EMBL/GenBank/DDBJ whole genome shotgun (WGS) entry which is preliminary data.</text>
</comment>
<dbReference type="PROSITE" id="PS00211">
    <property type="entry name" value="ABC_TRANSPORTER_1"/>
    <property type="match status" value="1"/>
</dbReference>
<dbReference type="InterPro" id="IPR003593">
    <property type="entry name" value="AAA+_ATPase"/>
</dbReference>
<dbReference type="RefSeq" id="WP_344334962.1">
    <property type="nucleotide sequence ID" value="NZ_BAAAPZ010000002.1"/>
</dbReference>
<dbReference type="SMART" id="SM00382">
    <property type="entry name" value="AAA"/>
    <property type="match status" value="1"/>
</dbReference>
<reference evidence="8" key="1">
    <citation type="journal article" date="2019" name="Int. J. Syst. Evol. Microbiol.">
        <title>The Global Catalogue of Microorganisms (GCM) 10K type strain sequencing project: providing services to taxonomists for standard genome sequencing and annotation.</title>
        <authorList>
            <consortium name="The Broad Institute Genomics Platform"/>
            <consortium name="The Broad Institute Genome Sequencing Center for Infectious Disease"/>
            <person name="Wu L."/>
            <person name="Ma J."/>
        </authorList>
    </citation>
    <scope>NUCLEOTIDE SEQUENCE [LARGE SCALE GENOMIC DNA]</scope>
    <source>
        <strain evidence="8">JCM 15900</strain>
    </source>
</reference>
<dbReference type="Pfam" id="PF00005">
    <property type="entry name" value="ABC_tran"/>
    <property type="match status" value="1"/>
</dbReference>
<evidence type="ECO:0000256" key="5">
    <source>
        <dbReference type="ARBA" id="ARBA00023251"/>
    </source>
</evidence>
<organism evidence="7 8">
    <name type="scientific">Brevibacterium salitolerans</name>
    <dbReference type="NCBI Taxonomy" id="1403566"/>
    <lineage>
        <taxon>Bacteria</taxon>
        <taxon>Bacillati</taxon>
        <taxon>Actinomycetota</taxon>
        <taxon>Actinomycetes</taxon>
        <taxon>Micrococcales</taxon>
        <taxon>Brevibacteriaceae</taxon>
        <taxon>Brevibacterium</taxon>
    </lineage>
</organism>
<dbReference type="PROSITE" id="PS50893">
    <property type="entry name" value="ABC_TRANSPORTER_2"/>
    <property type="match status" value="1"/>
</dbReference>
<feature type="domain" description="ABC transporter" evidence="6">
    <location>
        <begin position="10"/>
        <end position="233"/>
    </location>
</feature>
<keyword evidence="5" id="KW-0046">Antibiotic resistance</keyword>
<keyword evidence="3" id="KW-0547">Nucleotide-binding</keyword>
<dbReference type="CDD" id="cd03230">
    <property type="entry name" value="ABC_DR_subfamily_A"/>
    <property type="match status" value="1"/>
</dbReference>
<dbReference type="Proteomes" id="UP001500984">
    <property type="component" value="Unassembled WGS sequence"/>
</dbReference>
<gene>
    <name evidence="7" type="ORF">GCM10009823_05880</name>
</gene>
<dbReference type="EMBL" id="BAAAPZ010000002">
    <property type="protein sequence ID" value="GAA2089840.1"/>
    <property type="molecule type" value="Genomic_DNA"/>
</dbReference>
<dbReference type="InterPro" id="IPR017871">
    <property type="entry name" value="ABC_transporter-like_CS"/>
</dbReference>
<dbReference type="InterPro" id="IPR003439">
    <property type="entry name" value="ABC_transporter-like_ATP-bd"/>
</dbReference>
<evidence type="ECO:0000313" key="7">
    <source>
        <dbReference type="EMBL" id="GAA2089840.1"/>
    </source>
</evidence>
<dbReference type="PANTHER" id="PTHR42711">
    <property type="entry name" value="ABC TRANSPORTER ATP-BINDING PROTEIN"/>
    <property type="match status" value="1"/>
</dbReference>
<comment type="subcellular location">
    <subcellularLocation>
        <location evidence="1">Cell membrane</location>
        <topology evidence="1">Peripheral membrane protein</topology>
    </subcellularLocation>
</comment>
<evidence type="ECO:0000256" key="2">
    <source>
        <dbReference type="ARBA" id="ARBA00022448"/>
    </source>
</evidence>
<evidence type="ECO:0000259" key="6">
    <source>
        <dbReference type="PROSITE" id="PS50893"/>
    </source>
</evidence>